<dbReference type="InterPro" id="IPR006741">
    <property type="entry name" value="AgrB"/>
</dbReference>
<evidence type="ECO:0000256" key="1">
    <source>
        <dbReference type="ARBA" id="ARBA00022475"/>
    </source>
</evidence>
<dbReference type="SMART" id="SM00793">
    <property type="entry name" value="AgrB"/>
    <property type="match status" value="1"/>
</dbReference>
<evidence type="ECO:0000256" key="5">
    <source>
        <dbReference type="ARBA" id="ARBA00022801"/>
    </source>
</evidence>
<keyword evidence="6 8" id="KW-1133">Transmembrane helix</keyword>
<feature type="transmembrane region" description="Helical" evidence="8">
    <location>
        <begin position="79"/>
        <end position="96"/>
    </location>
</feature>
<feature type="transmembrane region" description="Helical" evidence="8">
    <location>
        <begin position="34"/>
        <end position="58"/>
    </location>
</feature>
<dbReference type="EC" id="3.4.-.-" evidence="8"/>
<comment type="caution">
    <text evidence="9">The sequence shown here is derived from an EMBL/GenBank/DDBJ whole genome shotgun (WGS) entry which is preliminary data.</text>
</comment>
<feature type="transmembrane region" description="Helical" evidence="8">
    <location>
        <begin position="140"/>
        <end position="166"/>
    </location>
</feature>
<keyword evidence="7 8" id="KW-0472">Membrane</keyword>
<evidence type="ECO:0000256" key="3">
    <source>
        <dbReference type="ARBA" id="ARBA00022670"/>
    </source>
</evidence>
<dbReference type="AlphaFoldDB" id="A0A0M0KHC7"/>
<comment type="similarity">
    <text evidence="8">Belongs to the AgrB family.</text>
</comment>
<reference evidence="9" key="1">
    <citation type="submission" date="2015-08" db="EMBL/GenBank/DDBJ databases">
        <title>Complete DNA Sequence of Pseudomonas syringae pv. actinidiae, the Causal Agent of Kiwifruit Canker Disease.</title>
        <authorList>
            <person name="Rikkerink E.H.A."/>
            <person name="Fineran P.C."/>
        </authorList>
    </citation>
    <scope>NUCLEOTIDE SEQUENCE</scope>
    <source>
        <strain evidence="9">DSM 13666</strain>
    </source>
</reference>
<protein>
    <recommendedName>
        <fullName evidence="8">Putative AgrB-like protein</fullName>
        <ecNumber evidence="8">3.4.-.-</ecNumber>
    </recommendedName>
</protein>
<gene>
    <name evidence="9" type="ORF">AMD02_02410</name>
</gene>
<dbReference type="GO" id="GO:0009372">
    <property type="term" value="P:quorum sensing"/>
    <property type="evidence" value="ECO:0007669"/>
    <property type="project" value="UniProtKB-UniRule"/>
</dbReference>
<dbReference type="Pfam" id="PF04647">
    <property type="entry name" value="AgrB"/>
    <property type="match status" value="1"/>
</dbReference>
<evidence type="ECO:0000256" key="4">
    <source>
        <dbReference type="ARBA" id="ARBA00022692"/>
    </source>
</evidence>
<name>A0A0M0KHC7_ALKHA</name>
<evidence type="ECO:0000313" key="9">
    <source>
        <dbReference type="EMBL" id="KOO37828.1"/>
    </source>
</evidence>
<comment type="function">
    <text evidence="8">May be involved in the proteolytic processing of a quorum sensing system signal molecule precursor.</text>
</comment>
<dbReference type="GO" id="GO:0005886">
    <property type="term" value="C:plasma membrane"/>
    <property type="evidence" value="ECO:0007669"/>
    <property type="project" value="UniProtKB-SubCell"/>
</dbReference>
<proteinExistence type="inferred from homology"/>
<keyword evidence="5 8" id="KW-0378">Hydrolase</keyword>
<organism evidence="9">
    <name type="scientific">Halalkalibacterium halodurans</name>
    <name type="common">Bacillus halodurans</name>
    <dbReference type="NCBI Taxonomy" id="86665"/>
    <lineage>
        <taxon>Bacteria</taxon>
        <taxon>Bacillati</taxon>
        <taxon>Bacillota</taxon>
        <taxon>Bacilli</taxon>
        <taxon>Bacillales</taxon>
        <taxon>Bacillaceae</taxon>
        <taxon>Halalkalibacterium (ex Joshi et al. 2022)</taxon>
    </lineage>
</organism>
<sequence length="197" mass="22233">MLERLALTLAHQVKALNAEETESVEVLTFGFTIILHYLFTLLLVLAVGLLHGEIWLFLQIALSFTFMRVLTGGAHLDHSIGCTLLSVLFITAISWVPFANNYAWILYGISGGLLIWKYAPYYEAHQVVHTEHWERRKKRIAYILIVLFIILAMLMSTQGLVLGVLLQGVLLTPIGLKVTRQLNRFILKGGETNEENS</sequence>
<keyword evidence="1 8" id="KW-1003">Cell membrane</keyword>
<dbReference type="PATRIC" id="fig|136160.3.peg.694"/>
<accession>A0A0M0KHC7</accession>
<dbReference type="EMBL" id="LILD01000001">
    <property type="protein sequence ID" value="KOO37828.1"/>
    <property type="molecule type" value="Genomic_DNA"/>
</dbReference>
<evidence type="ECO:0000256" key="8">
    <source>
        <dbReference type="HAMAP-Rule" id="MF_00784"/>
    </source>
</evidence>
<dbReference type="HAMAP" id="MF_00784">
    <property type="entry name" value="AgrB"/>
    <property type="match status" value="1"/>
</dbReference>
<evidence type="ECO:0000256" key="2">
    <source>
        <dbReference type="ARBA" id="ARBA00022654"/>
    </source>
</evidence>
<keyword evidence="2 8" id="KW-0673">Quorum sensing</keyword>
<dbReference type="OMA" id="TEHWERR"/>
<feature type="transmembrane region" description="Helical" evidence="8">
    <location>
        <begin position="102"/>
        <end position="119"/>
    </location>
</feature>
<dbReference type="GO" id="GO:0008233">
    <property type="term" value="F:peptidase activity"/>
    <property type="evidence" value="ECO:0007669"/>
    <property type="project" value="UniProtKB-UniRule"/>
</dbReference>
<dbReference type="GO" id="GO:0006508">
    <property type="term" value="P:proteolysis"/>
    <property type="evidence" value="ECO:0007669"/>
    <property type="project" value="UniProtKB-KW"/>
</dbReference>
<evidence type="ECO:0000256" key="6">
    <source>
        <dbReference type="ARBA" id="ARBA00022989"/>
    </source>
</evidence>
<evidence type="ECO:0000256" key="7">
    <source>
        <dbReference type="ARBA" id="ARBA00023136"/>
    </source>
</evidence>
<comment type="subcellular location">
    <subcellularLocation>
        <location evidence="8">Cell membrane</location>
        <topology evidence="8">Multi-pass membrane protein</topology>
    </subcellularLocation>
</comment>
<keyword evidence="4 8" id="KW-0812">Transmembrane</keyword>
<keyword evidence="3 8" id="KW-0645">Protease</keyword>
<dbReference type="RefSeq" id="WP_010899608.1">
    <property type="nucleotide sequence ID" value="NZ_JARMVN010000023.1"/>
</dbReference>